<evidence type="ECO:0000313" key="3">
    <source>
        <dbReference type="Proteomes" id="UP000246635"/>
    </source>
</evidence>
<name>A0A2V2YZX2_9BACL</name>
<dbReference type="InterPro" id="IPR041413">
    <property type="entry name" value="MLTR_LBD"/>
</dbReference>
<dbReference type="InterPro" id="IPR001387">
    <property type="entry name" value="Cro/C1-type_HTH"/>
</dbReference>
<dbReference type="EMBL" id="QGTQ01000014">
    <property type="protein sequence ID" value="PWV99524.1"/>
    <property type="molecule type" value="Genomic_DNA"/>
</dbReference>
<dbReference type="RefSeq" id="WP_245946767.1">
    <property type="nucleotide sequence ID" value="NZ_CP054612.1"/>
</dbReference>
<proteinExistence type="predicted"/>
<keyword evidence="3" id="KW-1185">Reference proteome</keyword>
<comment type="caution">
    <text evidence="2">The sequence shown here is derived from an EMBL/GenBank/DDBJ whole genome shotgun (WGS) entry which is preliminary data.</text>
</comment>
<dbReference type="Gene3D" id="3.30.450.180">
    <property type="match status" value="1"/>
</dbReference>
<reference evidence="2 3" key="1">
    <citation type="submission" date="2018-05" db="EMBL/GenBank/DDBJ databases">
        <title>Genomic Encyclopedia of Type Strains, Phase III (KMG-III): the genomes of soil and plant-associated and newly described type strains.</title>
        <authorList>
            <person name="Whitman W."/>
        </authorList>
    </citation>
    <scope>NUCLEOTIDE SEQUENCE [LARGE SCALE GENOMIC DNA]</scope>
    <source>
        <strain evidence="2 3">CECT 5696</strain>
    </source>
</reference>
<dbReference type="SMART" id="SM00530">
    <property type="entry name" value="HTH_XRE"/>
    <property type="match status" value="1"/>
</dbReference>
<dbReference type="CDD" id="cd00093">
    <property type="entry name" value="HTH_XRE"/>
    <property type="match status" value="1"/>
</dbReference>
<dbReference type="Pfam" id="PF13560">
    <property type="entry name" value="HTH_31"/>
    <property type="match status" value="1"/>
</dbReference>
<evidence type="ECO:0000259" key="1">
    <source>
        <dbReference type="SMART" id="SM00530"/>
    </source>
</evidence>
<dbReference type="Proteomes" id="UP000246635">
    <property type="component" value="Unassembled WGS sequence"/>
</dbReference>
<dbReference type="AlphaFoldDB" id="A0A2V2YZX2"/>
<dbReference type="GO" id="GO:0003677">
    <property type="term" value="F:DNA binding"/>
    <property type="evidence" value="ECO:0007669"/>
    <property type="project" value="InterPro"/>
</dbReference>
<dbReference type="Gene3D" id="1.10.260.40">
    <property type="entry name" value="lambda repressor-like DNA-binding domains"/>
    <property type="match status" value="1"/>
</dbReference>
<evidence type="ECO:0000313" key="2">
    <source>
        <dbReference type="EMBL" id="PWV99524.1"/>
    </source>
</evidence>
<dbReference type="PANTHER" id="PTHR35010">
    <property type="entry name" value="BLL4672 PROTEIN-RELATED"/>
    <property type="match status" value="1"/>
</dbReference>
<accession>A0A2V2YZX2</accession>
<gene>
    <name evidence="2" type="ORF">DFQ01_114103</name>
</gene>
<dbReference type="SUPFAM" id="SSF47413">
    <property type="entry name" value="lambda repressor-like DNA-binding domains"/>
    <property type="match status" value="1"/>
</dbReference>
<protein>
    <submittedName>
        <fullName evidence="2">Helix-turn-helix protein</fullName>
    </submittedName>
</protein>
<feature type="domain" description="HTH cro/C1-type" evidence="1">
    <location>
        <begin position="17"/>
        <end position="89"/>
    </location>
</feature>
<dbReference type="InterPro" id="IPR010982">
    <property type="entry name" value="Lambda_DNA-bd_dom_sf"/>
</dbReference>
<organism evidence="2 3">
    <name type="scientific">Paenibacillus cellulosilyticus</name>
    <dbReference type="NCBI Taxonomy" id="375489"/>
    <lineage>
        <taxon>Bacteria</taxon>
        <taxon>Bacillati</taxon>
        <taxon>Bacillota</taxon>
        <taxon>Bacilli</taxon>
        <taxon>Bacillales</taxon>
        <taxon>Paenibacillaceae</taxon>
        <taxon>Paenibacillus</taxon>
    </lineage>
</organism>
<sequence length="281" mass="32346">MPMEQSEQERLHELALFLKTRRARLTPEQAGLPNTGRRRTPGLRRSEVAQLAWISVDWYTRLEQGRDIQVSAQVLDNIASALQLNATERRHLYVLALQQLPADFTQCVGTISPLLQRFLDQQGTSPALVTDQQLNIVAWNKASNLIYGDYESMSVRDRNALWRTFTSPYIKQLLQEKWEAHARHRIAQFRANYGTFTSDPEWIALVDELSEISEPFRTWWQEHDVIVGPEGKKINFHPTVGRLEFDQISFLVSDAPHLTVIVNMPSNEETITRVQTLLELG</sequence>
<dbReference type="Pfam" id="PF17765">
    <property type="entry name" value="MLTR_LBD"/>
    <property type="match status" value="1"/>
</dbReference>